<gene>
    <name evidence="1" type="ORF">RclHR1_04330008</name>
</gene>
<protein>
    <submittedName>
        <fullName evidence="1">Uncharacterized protein</fullName>
    </submittedName>
</protein>
<proteinExistence type="predicted"/>
<evidence type="ECO:0000313" key="2">
    <source>
        <dbReference type="Proteomes" id="UP000247702"/>
    </source>
</evidence>
<reference evidence="1 2" key="1">
    <citation type="submission" date="2017-11" db="EMBL/GenBank/DDBJ databases">
        <title>The genome of Rhizophagus clarus HR1 reveals common genetic basis of auxotrophy among arbuscular mycorrhizal fungi.</title>
        <authorList>
            <person name="Kobayashi Y."/>
        </authorList>
    </citation>
    <scope>NUCLEOTIDE SEQUENCE [LARGE SCALE GENOMIC DNA]</scope>
    <source>
        <strain evidence="1 2">HR1</strain>
    </source>
</reference>
<dbReference type="AlphaFoldDB" id="A0A2Z6RXY0"/>
<accession>A0A2Z6RXY0</accession>
<organism evidence="1 2">
    <name type="scientific">Rhizophagus clarus</name>
    <dbReference type="NCBI Taxonomy" id="94130"/>
    <lineage>
        <taxon>Eukaryota</taxon>
        <taxon>Fungi</taxon>
        <taxon>Fungi incertae sedis</taxon>
        <taxon>Mucoromycota</taxon>
        <taxon>Glomeromycotina</taxon>
        <taxon>Glomeromycetes</taxon>
        <taxon>Glomerales</taxon>
        <taxon>Glomeraceae</taxon>
        <taxon>Rhizophagus</taxon>
    </lineage>
</organism>
<comment type="caution">
    <text evidence="1">The sequence shown here is derived from an EMBL/GenBank/DDBJ whole genome shotgun (WGS) entry which is preliminary data.</text>
</comment>
<evidence type="ECO:0000313" key="1">
    <source>
        <dbReference type="EMBL" id="GBC01790.1"/>
    </source>
</evidence>
<dbReference type="Proteomes" id="UP000247702">
    <property type="component" value="Unassembled WGS sequence"/>
</dbReference>
<name>A0A2Z6RXY0_9GLOM</name>
<keyword evidence="2" id="KW-1185">Reference proteome</keyword>
<sequence>MPSKLELWPLANRIWKIIDWKGQGQKNGTNLMIFSGIVLALEGDLVSGSNVGVNKWVLGSILVMKKWILALW</sequence>
<dbReference type="EMBL" id="BEXD01003702">
    <property type="protein sequence ID" value="GBC01790.1"/>
    <property type="molecule type" value="Genomic_DNA"/>
</dbReference>